<dbReference type="AlphaFoldDB" id="A0A1Y3EK62"/>
<feature type="non-terminal residue" evidence="1">
    <location>
        <position position="49"/>
    </location>
</feature>
<dbReference type="Proteomes" id="UP000243006">
    <property type="component" value="Unassembled WGS sequence"/>
</dbReference>
<accession>A0A1Y3EK62</accession>
<sequence length="49" mass="5907">MLLSWSSETMHLSFSGMIHYYLPLVKARWSYIQNIGIFPFHRAALSRYW</sequence>
<dbReference type="EMBL" id="LVZM01009815">
    <property type="protein sequence ID" value="OUC45365.1"/>
    <property type="molecule type" value="Genomic_DNA"/>
</dbReference>
<reference evidence="1 2" key="1">
    <citation type="submission" date="2015-04" db="EMBL/GenBank/DDBJ databases">
        <title>Draft genome of the roundworm Trichinella nativa.</title>
        <authorList>
            <person name="Mitreva M."/>
        </authorList>
    </citation>
    <scope>NUCLEOTIDE SEQUENCE [LARGE SCALE GENOMIC DNA]</scope>
    <source>
        <strain evidence="1 2">ISS45</strain>
    </source>
</reference>
<proteinExistence type="predicted"/>
<evidence type="ECO:0000313" key="1">
    <source>
        <dbReference type="EMBL" id="OUC45365.1"/>
    </source>
</evidence>
<protein>
    <submittedName>
        <fullName evidence="1">Uncharacterized protein</fullName>
    </submittedName>
</protein>
<organism evidence="1 2">
    <name type="scientific">Trichinella nativa</name>
    <dbReference type="NCBI Taxonomy" id="6335"/>
    <lineage>
        <taxon>Eukaryota</taxon>
        <taxon>Metazoa</taxon>
        <taxon>Ecdysozoa</taxon>
        <taxon>Nematoda</taxon>
        <taxon>Enoplea</taxon>
        <taxon>Dorylaimia</taxon>
        <taxon>Trichinellida</taxon>
        <taxon>Trichinellidae</taxon>
        <taxon>Trichinella</taxon>
    </lineage>
</organism>
<gene>
    <name evidence="1" type="ORF">D917_08501</name>
</gene>
<evidence type="ECO:0000313" key="2">
    <source>
        <dbReference type="Proteomes" id="UP000243006"/>
    </source>
</evidence>
<comment type="caution">
    <text evidence="1">The sequence shown here is derived from an EMBL/GenBank/DDBJ whole genome shotgun (WGS) entry which is preliminary data.</text>
</comment>
<name>A0A1Y3EK62_9BILA</name>